<comment type="caution">
    <text evidence="2">The sequence shown here is derived from an EMBL/GenBank/DDBJ whole genome shotgun (WGS) entry which is preliminary data.</text>
</comment>
<reference evidence="2 3" key="1">
    <citation type="submission" date="2019-05" db="EMBL/GenBank/DDBJ databases">
        <title>Nakamurella sp. N5BH11, whole genome shotgun sequence.</title>
        <authorList>
            <person name="Tuo L."/>
        </authorList>
    </citation>
    <scope>NUCLEOTIDE SEQUENCE [LARGE SCALE GENOMIC DNA]</scope>
    <source>
        <strain evidence="2 3">N5BH11</strain>
    </source>
</reference>
<accession>A0A4U6QCV0</accession>
<dbReference type="AlphaFoldDB" id="A0A4U6QCV0"/>
<keyword evidence="1" id="KW-0812">Transmembrane</keyword>
<dbReference type="Proteomes" id="UP000306985">
    <property type="component" value="Unassembled WGS sequence"/>
</dbReference>
<evidence type="ECO:0000313" key="3">
    <source>
        <dbReference type="Proteomes" id="UP000306985"/>
    </source>
</evidence>
<proteinExistence type="predicted"/>
<protein>
    <submittedName>
        <fullName evidence="2">Uncharacterized protein</fullName>
    </submittedName>
</protein>
<evidence type="ECO:0000313" key="2">
    <source>
        <dbReference type="EMBL" id="TKV57860.1"/>
    </source>
</evidence>
<sequence length="90" mass="9654">MTIDLSTIQTTLVWVLVAIGVVGLLGAILLKKIIGKVIVLALAAVVVLVLWQQRQQVLDLANELKDTGCRMTPTFLGIQVSLPSSWCSPA</sequence>
<keyword evidence="1" id="KW-1133">Transmembrane helix</keyword>
<feature type="transmembrane region" description="Helical" evidence="1">
    <location>
        <begin position="12"/>
        <end position="30"/>
    </location>
</feature>
<gene>
    <name evidence="2" type="ORF">FDO65_17175</name>
</gene>
<organism evidence="2 3">
    <name type="scientific">Nakamurella flava</name>
    <dbReference type="NCBI Taxonomy" id="2576308"/>
    <lineage>
        <taxon>Bacteria</taxon>
        <taxon>Bacillati</taxon>
        <taxon>Actinomycetota</taxon>
        <taxon>Actinomycetes</taxon>
        <taxon>Nakamurellales</taxon>
        <taxon>Nakamurellaceae</taxon>
        <taxon>Nakamurella</taxon>
    </lineage>
</organism>
<keyword evidence="1" id="KW-0472">Membrane</keyword>
<dbReference type="EMBL" id="SZZH01000004">
    <property type="protein sequence ID" value="TKV57860.1"/>
    <property type="molecule type" value="Genomic_DNA"/>
</dbReference>
<feature type="transmembrane region" description="Helical" evidence="1">
    <location>
        <begin position="37"/>
        <end position="54"/>
    </location>
</feature>
<dbReference type="RefSeq" id="WP_137450944.1">
    <property type="nucleotide sequence ID" value="NZ_SZZH01000004.1"/>
</dbReference>
<name>A0A4U6QCV0_9ACTN</name>
<evidence type="ECO:0000256" key="1">
    <source>
        <dbReference type="SAM" id="Phobius"/>
    </source>
</evidence>
<keyword evidence="3" id="KW-1185">Reference proteome</keyword>